<dbReference type="PANTHER" id="PTHR46300:SF7">
    <property type="entry name" value="P450, PUTATIVE (EUROFUNG)-RELATED"/>
    <property type="match status" value="1"/>
</dbReference>
<evidence type="ECO:0000256" key="6">
    <source>
        <dbReference type="ARBA" id="ARBA00023002"/>
    </source>
</evidence>
<keyword evidence="8 10" id="KW-0503">Monooxygenase</keyword>
<dbReference type="InterPro" id="IPR002401">
    <property type="entry name" value="Cyt_P450_E_grp-I"/>
</dbReference>
<organism evidence="11 12">
    <name type="scientific">Tulasnella calospora MUT 4182</name>
    <dbReference type="NCBI Taxonomy" id="1051891"/>
    <lineage>
        <taxon>Eukaryota</taxon>
        <taxon>Fungi</taxon>
        <taxon>Dikarya</taxon>
        <taxon>Basidiomycota</taxon>
        <taxon>Agaricomycotina</taxon>
        <taxon>Agaricomycetes</taxon>
        <taxon>Cantharellales</taxon>
        <taxon>Tulasnellaceae</taxon>
        <taxon>Tulasnella</taxon>
    </lineage>
</organism>
<dbReference type="EMBL" id="KN823004">
    <property type="protein sequence ID" value="KIO27708.1"/>
    <property type="molecule type" value="Genomic_DNA"/>
</dbReference>
<dbReference type="GO" id="GO:0004497">
    <property type="term" value="F:monooxygenase activity"/>
    <property type="evidence" value="ECO:0007669"/>
    <property type="project" value="UniProtKB-KW"/>
</dbReference>
<dbReference type="GO" id="GO:0016705">
    <property type="term" value="F:oxidoreductase activity, acting on paired donors, with incorporation or reduction of molecular oxygen"/>
    <property type="evidence" value="ECO:0007669"/>
    <property type="project" value="InterPro"/>
</dbReference>
<comment type="cofactor">
    <cofactor evidence="1 9">
        <name>heme</name>
        <dbReference type="ChEBI" id="CHEBI:30413"/>
    </cofactor>
</comment>
<dbReference type="InterPro" id="IPR017972">
    <property type="entry name" value="Cyt_P450_CS"/>
</dbReference>
<evidence type="ECO:0000256" key="8">
    <source>
        <dbReference type="ARBA" id="ARBA00023033"/>
    </source>
</evidence>
<evidence type="ECO:0000256" key="3">
    <source>
        <dbReference type="ARBA" id="ARBA00010617"/>
    </source>
</evidence>
<evidence type="ECO:0000256" key="1">
    <source>
        <dbReference type="ARBA" id="ARBA00001971"/>
    </source>
</evidence>
<dbReference type="GO" id="GO:0005506">
    <property type="term" value="F:iron ion binding"/>
    <property type="evidence" value="ECO:0007669"/>
    <property type="project" value="InterPro"/>
</dbReference>
<dbReference type="InterPro" id="IPR001128">
    <property type="entry name" value="Cyt_P450"/>
</dbReference>
<evidence type="ECO:0000256" key="9">
    <source>
        <dbReference type="PIRSR" id="PIRSR602401-1"/>
    </source>
</evidence>
<keyword evidence="4 9" id="KW-0349">Heme</keyword>
<dbReference type="PRINTS" id="PR00463">
    <property type="entry name" value="EP450I"/>
</dbReference>
<evidence type="ECO:0000256" key="5">
    <source>
        <dbReference type="ARBA" id="ARBA00022723"/>
    </source>
</evidence>
<evidence type="ECO:0008006" key="13">
    <source>
        <dbReference type="Google" id="ProtNLM"/>
    </source>
</evidence>
<keyword evidence="5 9" id="KW-0479">Metal-binding</keyword>
<dbReference type="Proteomes" id="UP000054248">
    <property type="component" value="Unassembled WGS sequence"/>
</dbReference>
<comment type="pathway">
    <text evidence="2">Secondary metabolite biosynthesis.</text>
</comment>
<evidence type="ECO:0000256" key="2">
    <source>
        <dbReference type="ARBA" id="ARBA00005179"/>
    </source>
</evidence>
<proteinExistence type="inferred from homology"/>
<gene>
    <name evidence="11" type="ORF">M407DRAFT_23023</name>
</gene>
<dbReference type="OrthoDB" id="2789670at2759"/>
<evidence type="ECO:0000256" key="4">
    <source>
        <dbReference type="ARBA" id="ARBA00022617"/>
    </source>
</evidence>
<evidence type="ECO:0000313" key="12">
    <source>
        <dbReference type="Proteomes" id="UP000054248"/>
    </source>
</evidence>
<dbReference type="PRINTS" id="PR00385">
    <property type="entry name" value="P450"/>
</dbReference>
<dbReference type="SUPFAM" id="SSF48264">
    <property type="entry name" value="Cytochrome P450"/>
    <property type="match status" value="1"/>
</dbReference>
<keyword evidence="7 9" id="KW-0408">Iron</keyword>
<name>A0A0C3L1T1_9AGAM</name>
<comment type="similarity">
    <text evidence="3 10">Belongs to the cytochrome P450 family.</text>
</comment>
<accession>A0A0C3L1T1</accession>
<dbReference type="GO" id="GO:0020037">
    <property type="term" value="F:heme binding"/>
    <property type="evidence" value="ECO:0007669"/>
    <property type="project" value="InterPro"/>
</dbReference>
<dbReference type="InterPro" id="IPR036396">
    <property type="entry name" value="Cyt_P450_sf"/>
</dbReference>
<dbReference type="Pfam" id="PF00067">
    <property type="entry name" value="p450"/>
    <property type="match status" value="1"/>
</dbReference>
<evidence type="ECO:0000256" key="7">
    <source>
        <dbReference type="ARBA" id="ARBA00023004"/>
    </source>
</evidence>
<dbReference type="PROSITE" id="PS00086">
    <property type="entry name" value="CYTOCHROME_P450"/>
    <property type="match status" value="1"/>
</dbReference>
<keyword evidence="12" id="KW-1185">Reference proteome</keyword>
<evidence type="ECO:0000256" key="10">
    <source>
        <dbReference type="RuleBase" id="RU000461"/>
    </source>
</evidence>
<dbReference type="PANTHER" id="PTHR46300">
    <property type="entry name" value="P450, PUTATIVE (EUROFUNG)-RELATED-RELATED"/>
    <property type="match status" value="1"/>
</dbReference>
<dbReference type="Gene3D" id="1.10.630.10">
    <property type="entry name" value="Cytochrome P450"/>
    <property type="match status" value="1"/>
</dbReference>
<dbReference type="HOGENOM" id="CLU_001570_2_0_1"/>
<protein>
    <recommendedName>
        <fullName evidence="13">Cytochrome P450</fullName>
    </recommendedName>
</protein>
<evidence type="ECO:0000313" key="11">
    <source>
        <dbReference type="EMBL" id="KIO27708.1"/>
    </source>
</evidence>
<reference evidence="12" key="2">
    <citation type="submission" date="2015-01" db="EMBL/GenBank/DDBJ databases">
        <title>Evolutionary Origins and Diversification of the Mycorrhizal Mutualists.</title>
        <authorList>
            <consortium name="DOE Joint Genome Institute"/>
            <consortium name="Mycorrhizal Genomics Consortium"/>
            <person name="Kohler A."/>
            <person name="Kuo A."/>
            <person name="Nagy L.G."/>
            <person name="Floudas D."/>
            <person name="Copeland A."/>
            <person name="Barry K.W."/>
            <person name="Cichocki N."/>
            <person name="Veneault-Fourrey C."/>
            <person name="LaButti K."/>
            <person name="Lindquist E.A."/>
            <person name="Lipzen A."/>
            <person name="Lundell T."/>
            <person name="Morin E."/>
            <person name="Murat C."/>
            <person name="Riley R."/>
            <person name="Ohm R."/>
            <person name="Sun H."/>
            <person name="Tunlid A."/>
            <person name="Henrissat B."/>
            <person name="Grigoriev I.V."/>
            <person name="Hibbett D.S."/>
            <person name="Martin F."/>
        </authorList>
    </citation>
    <scope>NUCLEOTIDE SEQUENCE [LARGE SCALE GENOMIC DNA]</scope>
    <source>
        <strain evidence="12">MUT 4182</strain>
    </source>
</reference>
<sequence length="313" mass="35550">MEILESSALGYLVDLVPALRYLPRWLPGMQFKRDASRWKKEICELEDTVFEAVKENTLSDDPGIRSSFMFKRMEELRNKYEEGQDIQQQSEDEVALAHSGLAIFMAGLDTTGATIQTFIYAMTLFPSVQEKARAEIDRVVGSARFPSFKDQPDLPFLHAVVLETLRWNPVAAFGLPHVSREDAVYDGYFIPKGTCVFANAWGFTRDSEYYTNPSMFDPERYLKQPPELDPREFVFGYGPRICPGKDLAFQNVWILAASVLWAFNIVGGEGRPASLADVDLFSFGSVNRPTPFECRFVSRREGLKDKVPLNLEE</sequence>
<feature type="binding site" description="axial binding residue" evidence="9">
    <location>
        <position position="242"/>
    </location>
    <ligand>
        <name>heme</name>
        <dbReference type="ChEBI" id="CHEBI:30413"/>
    </ligand>
    <ligandPart>
        <name>Fe</name>
        <dbReference type="ChEBI" id="CHEBI:18248"/>
    </ligandPart>
</feature>
<dbReference type="AlphaFoldDB" id="A0A0C3L1T1"/>
<dbReference type="InterPro" id="IPR050364">
    <property type="entry name" value="Cytochrome_P450_fung"/>
</dbReference>
<keyword evidence="6 10" id="KW-0560">Oxidoreductase</keyword>
<reference evidence="11 12" key="1">
    <citation type="submission" date="2014-04" db="EMBL/GenBank/DDBJ databases">
        <authorList>
            <consortium name="DOE Joint Genome Institute"/>
            <person name="Kuo A."/>
            <person name="Girlanda M."/>
            <person name="Perotto S."/>
            <person name="Kohler A."/>
            <person name="Nagy L.G."/>
            <person name="Floudas D."/>
            <person name="Copeland A."/>
            <person name="Barry K.W."/>
            <person name="Cichocki N."/>
            <person name="Veneault-Fourrey C."/>
            <person name="LaButti K."/>
            <person name="Lindquist E.A."/>
            <person name="Lipzen A."/>
            <person name="Lundell T."/>
            <person name="Morin E."/>
            <person name="Murat C."/>
            <person name="Sun H."/>
            <person name="Tunlid A."/>
            <person name="Henrissat B."/>
            <person name="Grigoriev I.V."/>
            <person name="Hibbett D.S."/>
            <person name="Martin F."/>
            <person name="Nordberg H.P."/>
            <person name="Cantor M.N."/>
            <person name="Hua S.X."/>
        </authorList>
    </citation>
    <scope>NUCLEOTIDE SEQUENCE [LARGE SCALE GENOMIC DNA]</scope>
    <source>
        <strain evidence="11 12">MUT 4182</strain>
    </source>
</reference>
<dbReference type="STRING" id="1051891.A0A0C3L1T1"/>